<dbReference type="RefSeq" id="WP_380717315.1">
    <property type="nucleotide sequence ID" value="NZ_JBHSGI010000006.1"/>
</dbReference>
<reference evidence="2" key="1">
    <citation type="journal article" date="2019" name="Int. J. Syst. Evol. Microbiol.">
        <title>The Global Catalogue of Microorganisms (GCM) 10K type strain sequencing project: providing services to taxonomists for standard genome sequencing and annotation.</title>
        <authorList>
            <consortium name="The Broad Institute Genomics Platform"/>
            <consortium name="The Broad Institute Genome Sequencing Center for Infectious Disease"/>
            <person name="Wu L."/>
            <person name="Ma J."/>
        </authorList>
    </citation>
    <scope>NUCLEOTIDE SEQUENCE [LARGE SCALE GENOMIC DNA]</scope>
    <source>
        <strain evidence="2">CGMCC 4.7283</strain>
    </source>
</reference>
<dbReference type="Proteomes" id="UP001595973">
    <property type="component" value="Unassembled WGS sequence"/>
</dbReference>
<sequence length="52" mass="5666">MAVRILGWDLNVAFRLGDAMGVHPFAIAELLPDIEAVAVYHMNKRAPSSDDA</sequence>
<proteinExistence type="predicted"/>
<keyword evidence="2" id="KW-1185">Reference proteome</keyword>
<dbReference type="EMBL" id="JBHSGI010000006">
    <property type="protein sequence ID" value="MFC4668922.1"/>
    <property type="molecule type" value="Genomic_DNA"/>
</dbReference>
<comment type="caution">
    <text evidence="1">The sequence shown here is derived from an EMBL/GenBank/DDBJ whole genome shotgun (WGS) entry which is preliminary data.</text>
</comment>
<dbReference type="Pfam" id="PF24752">
    <property type="entry name" value="DUF7697"/>
    <property type="match status" value="1"/>
</dbReference>
<evidence type="ECO:0000313" key="1">
    <source>
        <dbReference type="EMBL" id="MFC4668922.1"/>
    </source>
</evidence>
<name>A0ABV9KFE0_9RHOB</name>
<protein>
    <submittedName>
        <fullName evidence="1">Uncharacterized protein</fullName>
    </submittedName>
</protein>
<evidence type="ECO:0000313" key="2">
    <source>
        <dbReference type="Proteomes" id="UP001595973"/>
    </source>
</evidence>
<organism evidence="1 2">
    <name type="scientific">Seohaeicola nanhaiensis</name>
    <dbReference type="NCBI Taxonomy" id="1387282"/>
    <lineage>
        <taxon>Bacteria</taxon>
        <taxon>Pseudomonadati</taxon>
        <taxon>Pseudomonadota</taxon>
        <taxon>Alphaproteobacteria</taxon>
        <taxon>Rhodobacterales</taxon>
        <taxon>Roseobacteraceae</taxon>
        <taxon>Seohaeicola</taxon>
    </lineage>
</organism>
<dbReference type="InterPro" id="IPR056114">
    <property type="entry name" value="DUF7697"/>
</dbReference>
<gene>
    <name evidence="1" type="ORF">ACFO5X_10185</name>
</gene>
<accession>A0ABV9KFE0</accession>